<dbReference type="Proteomes" id="UP000031278">
    <property type="component" value="Unassembled WGS sequence"/>
</dbReference>
<dbReference type="SUPFAM" id="SSF102462">
    <property type="entry name" value="Peptidyl-tRNA hydrolase II"/>
    <property type="match status" value="1"/>
</dbReference>
<dbReference type="InterPro" id="IPR018988">
    <property type="entry name" value="DUF2000"/>
</dbReference>
<dbReference type="InterPro" id="IPR017021">
    <property type="entry name" value="UCP033763"/>
</dbReference>
<dbReference type="Pfam" id="PF09391">
    <property type="entry name" value="DUF2000"/>
    <property type="match status" value="1"/>
</dbReference>
<sequence length="140" mass="15266">MKYDSEIHKCAIVIDKDLSRGLAINAASVIGISFGRTVTNLVGPDMQSMDNVNYPGVIYSPLPILLANNEHIQKLSEIAEKDEDVYSVPFSALAQSCKTYDEYGEKISSVNSEHIELVAVGIIGPKKTVNKHTGNLALFK</sequence>
<evidence type="ECO:0000313" key="1">
    <source>
        <dbReference type="EMBL" id="KHT62794.1"/>
    </source>
</evidence>
<dbReference type="RefSeq" id="WP_039464147.1">
    <property type="nucleotide sequence ID" value="NZ_JWLZ01000171.1"/>
</dbReference>
<dbReference type="PIRSF" id="PIRSF033736">
    <property type="entry name" value="UCP033763"/>
    <property type="match status" value="1"/>
</dbReference>
<proteinExistence type="predicted"/>
<reference evidence="1 2" key="1">
    <citation type="submission" date="2014-12" db="EMBL/GenBank/DDBJ databases">
        <title>Genome sequencing of Photobacterium gaetbulicola AD005a.</title>
        <authorList>
            <person name="Adrian T.G.S."/>
            <person name="Chan K.G."/>
        </authorList>
    </citation>
    <scope>NUCLEOTIDE SEQUENCE [LARGE SCALE GENOMIC DNA]</scope>
    <source>
        <strain evidence="1 2">AD005a</strain>
    </source>
</reference>
<protein>
    <recommendedName>
        <fullName evidence="3">DUF2000 domain-containing protein</fullName>
    </recommendedName>
</protein>
<name>A0A0B9G2B0_9GAMM</name>
<organism evidence="1 2">
    <name type="scientific">Photobacterium gaetbulicola</name>
    <dbReference type="NCBI Taxonomy" id="1295392"/>
    <lineage>
        <taxon>Bacteria</taxon>
        <taxon>Pseudomonadati</taxon>
        <taxon>Pseudomonadota</taxon>
        <taxon>Gammaproteobacteria</taxon>
        <taxon>Vibrionales</taxon>
        <taxon>Vibrionaceae</taxon>
        <taxon>Photobacterium</taxon>
    </lineage>
</organism>
<dbReference type="EMBL" id="JWLZ01000171">
    <property type="protein sequence ID" value="KHT62794.1"/>
    <property type="molecule type" value="Genomic_DNA"/>
</dbReference>
<gene>
    <name evidence="1" type="ORF">RJ45_15735</name>
</gene>
<dbReference type="AlphaFoldDB" id="A0A0B9G2B0"/>
<accession>A0A0B9G2B0</accession>
<evidence type="ECO:0000313" key="2">
    <source>
        <dbReference type="Proteomes" id="UP000031278"/>
    </source>
</evidence>
<evidence type="ECO:0008006" key="3">
    <source>
        <dbReference type="Google" id="ProtNLM"/>
    </source>
</evidence>
<dbReference type="InterPro" id="IPR023476">
    <property type="entry name" value="Pep_tRNA_hydro_II_dom_sf"/>
</dbReference>
<comment type="caution">
    <text evidence="1">The sequence shown here is derived from an EMBL/GenBank/DDBJ whole genome shotgun (WGS) entry which is preliminary data.</text>
</comment>
<dbReference type="Gene3D" id="3.40.1490.10">
    <property type="entry name" value="Bit1"/>
    <property type="match status" value="1"/>
</dbReference>